<keyword evidence="5" id="KW-0472">Membrane</keyword>
<dbReference type="GO" id="GO:0042597">
    <property type="term" value="C:periplasmic space"/>
    <property type="evidence" value="ECO:0007669"/>
    <property type="project" value="UniProtKB-SubCell"/>
</dbReference>
<dbReference type="PANTHER" id="PTHR43649:SF33">
    <property type="entry name" value="POLYGALACTURONAN_RHAMNOGALACTURONAN-BINDING PROTEIN YTCQ"/>
    <property type="match status" value="1"/>
</dbReference>
<dbReference type="RefSeq" id="WP_089948451.1">
    <property type="nucleotide sequence ID" value="NZ_FNOI01000009.1"/>
</dbReference>
<reference evidence="10" key="1">
    <citation type="submission" date="2016-10" db="EMBL/GenBank/DDBJ databases">
        <authorList>
            <person name="Varghese N."/>
            <person name="Submissions S."/>
        </authorList>
    </citation>
    <scope>NUCLEOTIDE SEQUENCE [LARGE SCALE GENOMIC DNA]</scope>
    <source>
        <strain evidence="10">DSM 26922</strain>
    </source>
</reference>
<evidence type="ECO:0000256" key="2">
    <source>
        <dbReference type="ARBA" id="ARBA00008520"/>
    </source>
</evidence>
<dbReference type="AlphaFoldDB" id="A0A1H3CPL9"/>
<sequence length="439" mass="48671">MSVFGRLPRRPARTVASALLITSTLGLAAAPVNADEITFWSQPYGDLLEWKRGMNALADAYEEQSGTKVNYEVLNWSVAFNTWLTVAQGGAAPDCADMYWLHSFSAIGGDQYGPLPINEYKDQWPDLDKNFYSGSLQDSHYRGDFYGIPWRGDVRPLMYRTDLAQEAGLSGAPQTWDDLVTYAKAMTARDDNGNVTRWGMSPGSEIVTQAYIPYYWQAGGVFMTEDGKTATIDNDASIAALSFIRDLVWEHEVVSPEFMEKSYDPESEFLAGTLAMVGSTPGAWPGRLQRENPDLDGKWALAVPAAGSAGRDAYAGSGYFGVLRGTEKVEQCVGWIKFLSSPENMQKLSEASGNVSPRRDVMASDFWSDTDWKKVVGETLEHQHTSQHPSPAWSALINDEPGSVVYDMMYEAIIQKQDVKEVVQRAQARMQAELDRVSK</sequence>
<dbReference type="Pfam" id="PF01547">
    <property type="entry name" value="SBP_bac_1"/>
    <property type="match status" value="1"/>
</dbReference>
<dbReference type="Gene3D" id="3.40.190.10">
    <property type="entry name" value="Periplasmic binding protein-like II"/>
    <property type="match status" value="1"/>
</dbReference>
<keyword evidence="3" id="KW-1003">Cell membrane</keyword>
<name>A0A1H3CPL9_9RHOB</name>
<evidence type="ECO:0000313" key="10">
    <source>
        <dbReference type="Proteomes" id="UP000199441"/>
    </source>
</evidence>
<dbReference type="STRING" id="670155.SAMN04488001_3512"/>
<dbReference type="PANTHER" id="PTHR43649">
    <property type="entry name" value="ARABINOSE-BINDING PROTEIN-RELATED"/>
    <property type="match status" value="1"/>
</dbReference>
<dbReference type="EMBL" id="FNOI01000009">
    <property type="protein sequence ID" value="SDX56101.1"/>
    <property type="molecule type" value="Genomic_DNA"/>
</dbReference>
<dbReference type="InterPro" id="IPR050490">
    <property type="entry name" value="Bact_solute-bd_prot1"/>
</dbReference>
<organism evidence="9 10">
    <name type="scientific">Litoreibacter albidus</name>
    <dbReference type="NCBI Taxonomy" id="670155"/>
    <lineage>
        <taxon>Bacteria</taxon>
        <taxon>Pseudomonadati</taxon>
        <taxon>Pseudomonadota</taxon>
        <taxon>Alphaproteobacteria</taxon>
        <taxon>Rhodobacterales</taxon>
        <taxon>Roseobacteraceae</taxon>
        <taxon>Litoreibacter</taxon>
    </lineage>
</organism>
<keyword evidence="6" id="KW-0564">Palmitate</keyword>
<dbReference type="Proteomes" id="UP000199441">
    <property type="component" value="Unassembled WGS sequence"/>
</dbReference>
<proteinExistence type="inferred from homology"/>
<evidence type="ECO:0000256" key="7">
    <source>
        <dbReference type="ARBA" id="ARBA00023288"/>
    </source>
</evidence>
<feature type="signal peptide" evidence="8">
    <location>
        <begin position="1"/>
        <end position="34"/>
    </location>
</feature>
<accession>A0A1H3CPL9</accession>
<evidence type="ECO:0000256" key="4">
    <source>
        <dbReference type="ARBA" id="ARBA00022729"/>
    </source>
</evidence>
<gene>
    <name evidence="9" type="ORF">SAMN04488001_3512</name>
</gene>
<evidence type="ECO:0000256" key="1">
    <source>
        <dbReference type="ARBA" id="ARBA00004418"/>
    </source>
</evidence>
<keyword evidence="4 8" id="KW-0732">Signal</keyword>
<keyword evidence="10" id="KW-1185">Reference proteome</keyword>
<protein>
    <submittedName>
        <fullName evidence="9">Carbohydrate ABC transporter substrate-binding protein, CUT1 family</fullName>
    </submittedName>
</protein>
<evidence type="ECO:0000256" key="8">
    <source>
        <dbReference type="SAM" id="SignalP"/>
    </source>
</evidence>
<dbReference type="InterPro" id="IPR006059">
    <property type="entry name" value="SBP"/>
</dbReference>
<feature type="chain" id="PRO_5011650433" evidence="8">
    <location>
        <begin position="35"/>
        <end position="439"/>
    </location>
</feature>
<evidence type="ECO:0000313" key="9">
    <source>
        <dbReference type="EMBL" id="SDX56101.1"/>
    </source>
</evidence>
<comment type="similarity">
    <text evidence="2">Belongs to the bacterial solute-binding protein 1 family.</text>
</comment>
<dbReference type="OrthoDB" id="2509690at2"/>
<evidence type="ECO:0000256" key="6">
    <source>
        <dbReference type="ARBA" id="ARBA00023139"/>
    </source>
</evidence>
<dbReference type="SUPFAM" id="SSF53850">
    <property type="entry name" value="Periplasmic binding protein-like II"/>
    <property type="match status" value="1"/>
</dbReference>
<keyword evidence="7" id="KW-0449">Lipoprotein</keyword>
<evidence type="ECO:0000256" key="5">
    <source>
        <dbReference type="ARBA" id="ARBA00023136"/>
    </source>
</evidence>
<evidence type="ECO:0000256" key="3">
    <source>
        <dbReference type="ARBA" id="ARBA00022475"/>
    </source>
</evidence>
<comment type="subcellular location">
    <subcellularLocation>
        <location evidence="1">Periplasm</location>
    </subcellularLocation>
</comment>